<dbReference type="GO" id="GO:0003723">
    <property type="term" value="F:RNA binding"/>
    <property type="evidence" value="ECO:0007669"/>
    <property type="project" value="UniProtKB-KW"/>
</dbReference>
<dbReference type="InterPro" id="IPR012340">
    <property type="entry name" value="NA-bd_OB-fold"/>
</dbReference>
<dbReference type="NCBIfam" id="TIGR00358">
    <property type="entry name" value="3_prime_RNase"/>
    <property type="match status" value="1"/>
</dbReference>
<dbReference type="Pfam" id="PF24190">
    <property type="entry name" value="OB_RNR_2nd"/>
    <property type="match status" value="1"/>
</dbReference>
<evidence type="ECO:0000313" key="9">
    <source>
        <dbReference type="EMBL" id="SMC09377.1"/>
    </source>
</evidence>
<name>A0A1W1WSV8_9BACT</name>
<accession>A0A1W1WSV8</accession>
<dbReference type="InterPro" id="IPR057293">
    <property type="entry name" value="RNR_OB2"/>
</dbReference>
<evidence type="ECO:0000256" key="6">
    <source>
        <dbReference type="ARBA" id="ARBA00022839"/>
    </source>
</evidence>
<dbReference type="InterPro" id="IPR050180">
    <property type="entry name" value="RNR_Ribonuclease"/>
</dbReference>
<evidence type="ECO:0000256" key="4">
    <source>
        <dbReference type="ARBA" id="ARBA00022722"/>
    </source>
</evidence>
<dbReference type="AlphaFoldDB" id="A0A1W1WSV8"/>
<evidence type="ECO:0000256" key="3">
    <source>
        <dbReference type="ARBA" id="ARBA00022490"/>
    </source>
</evidence>
<dbReference type="PROSITE" id="PS01175">
    <property type="entry name" value="RIBONUCLEASE_II"/>
    <property type="match status" value="1"/>
</dbReference>
<keyword evidence="6" id="KW-0269">Exonuclease</keyword>
<reference evidence="10" key="1">
    <citation type="submission" date="2017-04" db="EMBL/GenBank/DDBJ databases">
        <authorList>
            <person name="Varghese N."/>
            <person name="Submissions S."/>
        </authorList>
    </citation>
    <scope>NUCLEOTIDE SEQUENCE [LARGE SCALE GENOMIC DNA]</scope>
    <source>
        <strain evidence="10">DSM 16512</strain>
    </source>
</reference>
<evidence type="ECO:0000256" key="5">
    <source>
        <dbReference type="ARBA" id="ARBA00022801"/>
    </source>
</evidence>
<dbReference type="GO" id="GO:0008859">
    <property type="term" value="F:exoribonuclease II activity"/>
    <property type="evidence" value="ECO:0007669"/>
    <property type="project" value="UniProtKB-EC"/>
</dbReference>
<evidence type="ECO:0000313" key="10">
    <source>
        <dbReference type="Proteomes" id="UP000192602"/>
    </source>
</evidence>
<keyword evidence="7" id="KW-0694">RNA-binding</keyword>
<dbReference type="SUPFAM" id="SSF50249">
    <property type="entry name" value="Nucleic acid-binding proteins"/>
    <property type="match status" value="2"/>
</dbReference>
<evidence type="ECO:0000256" key="1">
    <source>
        <dbReference type="ARBA" id="ARBA00001849"/>
    </source>
</evidence>
<dbReference type="Gene3D" id="2.40.50.140">
    <property type="entry name" value="Nucleic acid-binding proteins"/>
    <property type="match status" value="1"/>
</dbReference>
<evidence type="ECO:0000256" key="7">
    <source>
        <dbReference type="ARBA" id="ARBA00022884"/>
    </source>
</evidence>
<proteinExistence type="predicted"/>
<dbReference type="GO" id="GO:0005829">
    <property type="term" value="C:cytosol"/>
    <property type="evidence" value="ECO:0007669"/>
    <property type="project" value="TreeGrafter"/>
</dbReference>
<sequence>MKEFILKLLRGIEKKDIPREYLALVDDLLRHKIIKIDGKIYKISSKYRVGKIDIARNGTGFLEVFGIKAKDLLIEPEHLNGATRGDLVVAKRIFKGGGRPKAKVVYILEKAFRFSVAYFDKDNGIFFNIKNEVPLAVKASKKSLRDLPDGTVVKVDNEAQIIVEVLGILDDPSVDEKISLALYNKHEEFSKEAELEASAYPDEIYVDLYPQRVDLTHLPFCTIDPVTAKDHDDAIYFDKESNTLYVAIADVSEYVPPMGPIDKEAKERGFSIYLPHKSIPMLPRKLSEGICSLKENVERLAFVSKITLDKNLQPLKEELIEGIIKSRRKYSYDRVDEFLAGRFENIDDTDKKLLEWMLPLYEITKKLRKERLQKGFEFSNPEIRLVLDKNGELVKTEIERETPSHALIEDCMLLANKATAKMFDYGIFRTHEEPAGEKIEELLNELANVGIFTKEYNTLHELFLHIQNEAERLGIKEHVDKLLIRTQKQAGYTAENIGHFGLGFEKYTHFTSPIRRYSDLTLHRLLKAIIKNNKKQLDFILKNIEPLAVRISELEREAAKVEWDFMDRKFARWAAKNIGKRFKAIVTDPESTPIAQLDDEIKGARIFLPRAEVELFDKVVIEIIDVNIATTKIYAKVVEKIDVQS</sequence>
<evidence type="ECO:0000256" key="2">
    <source>
        <dbReference type="ARBA" id="ARBA00012163"/>
    </source>
</evidence>
<dbReference type="PANTHER" id="PTHR23355">
    <property type="entry name" value="RIBONUCLEASE"/>
    <property type="match status" value="1"/>
</dbReference>
<keyword evidence="3" id="KW-0963">Cytoplasm</keyword>
<dbReference type="RefSeq" id="WP_084275609.1">
    <property type="nucleotide sequence ID" value="NZ_AP026671.1"/>
</dbReference>
<dbReference type="GO" id="GO:0006402">
    <property type="term" value="P:mRNA catabolic process"/>
    <property type="evidence" value="ECO:0007669"/>
    <property type="project" value="TreeGrafter"/>
</dbReference>
<keyword evidence="10" id="KW-1185">Reference proteome</keyword>
<dbReference type="Pfam" id="PF00773">
    <property type="entry name" value="RNB"/>
    <property type="match status" value="1"/>
</dbReference>
<dbReference type="STRING" id="1069081.SAMN05660197_1184"/>
<evidence type="ECO:0000259" key="8">
    <source>
        <dbReference type="SMART" id="SM00955"/>
    </source>
</evidence>
<dbReference type="InterPro" id="IPR001900">
    <property type="entry name" value="RNase_II/R"/>
</dbReference>
<dbReference type="EC" id="3.1.13.1" evidence="2"/>
<feature type="domain" description="RNB" evidence="8">
    <location>
        <begin position="212"/>
        <end position="532"/>
    </location>
</feature>
<dbReference type="Proteomes" id="UP000192602">
    <property type="component" value="Unassembled WGS sequence"/>
</dbReference>
<keyword evidence="5" id="KW-0378">Hydrolase</keyword>
<gene>
    <name evidence="9" type="ORF">SAMN05660197_1184</name>
</gene>
<dbReference type="SMART" id="SM00955">
    <property type="entry name" value="RNB"/>
    <property type="match status" value="1"/>
</dbReference>
<dbReference type="InterPro" id="IPR054561">
    <property type="entry name" value="RNR_OB1_N"/>
</dbReference>
<dbReference type="InterPro" id="IPR004476">
    <property type="entry name" value="RNase_II/RNase_R"/>
</dbReference>
<keyword evidence="4" id="KW-0540">Nuclease</keyword>
<organism evidence="9 10">
    <name type="scientific">Nitratiruptor tergarcus DSM 16512</name>
    <dbReference type="NCBI Taxonomy" id="1069081"/>
    <lineage>
        <taxon>Bacteria</taxon>
        <taxon>Pseudomonadati</taxon>
        <taxon>Campylobacterota</taxon>
        <taxon>Epsilonproteobacteria</taxon>
        <taxon>Nautiliales</taxon>
        <taxon>Nitratiruptoraceae</taxon>
        <taxon>Nitratiruptor</taxon>
    </lineage>
</organism>
<protein>
    <recommendedName>
        <fullName evidence="2">exoribonuclease II</fullName>
        <ecNumber evidence="2">3.1.13.1</ecNumber>
    </recommendedName>
</protein>
<dbReference type="PANTHER" id="PTHR23355:SF9">
    <property type="entry name" value="DIS3-LIKE EXONUCLEASE 2"/>
    <property type="match status" value="1"/>
</dbReference>
<dbReference type="InterPro" id="IPR022966">
    <property type="entry name" value="RNase_II/R_CS"/>
</dbReference>
<dbReference type="Pfam" id="PF22896">
    <property type="entry name" value="OB_RNR_1st"/>
    <property type="match status" value="1"/>
</dbReference>
<dbReference type="EMBL" id="FWWZ01000001">
    <property type="protein sequence ID" value="SMC09377.1"/>
    <property type="molecule type" value="Genomic_DNA"/>
</dbReference>
<dbReference type="OrthoDB" id="9764149at2"/>
<comment type="catalytic activity">
    <reaction evidence="1">
        <text>Exonucleolytic cleavage in the 3'- to 5'-direction to yield nucleoside 5'-phosphates.</text>
        <dbReference type="EC" id="3.1.13.1"/>
    </reaction>
</comment>